<reference evidence="4" key="1">
    <citation type="submission" date="2017-09" db="EMBL/GenBank/DDBJ databases">
        <title>Depth-based differentiation of microbial function through sediment-hosted aquifers and enrichment of novel symbionts in the deep terrestrial subsurface.</title>
        <authorList>
            <person name="Probst A.J."/>
            <person name="Ladd B."/>
            <person name="Jarett J.K."/>
            <person name="Geller-Mcgrath D.E."/>
            <person name="Sieber C.M.K."/>
            <person name="Emerson J.B."/>
            <person name="Anantharaman K."/>
            <person name="Thomas B.C."/>
            <person name="Malmstrom R."/>
            <person name="Stieglmeier M."/>
            <person name="Klingl A."/>
            <person name="Woyke T."/>
            <person name="Ryan C.M."/>
            <person name="Banfield J.F."/>
        </authorList>
    </citation>
    <scope>NUCLEOTIDE SEQUENCE [LARGE SCALE GENOMIC DNA]</scope>
</reference>
<dbReference type="PROSITE" id="PS50991">
    <property type="entry name" value="PYR_CT"/>
    <property type="match status" value="1"/>
</dbReference>
<name>A0A2M7XDG8_9BACT</name>
<dbReference type="PANTHER" id="PTHR10277:SF9">
    <property type="entry name" value="2-ISOPROPYLMALATE SYNTHASE 1, CHLOROPLASTIC-RELATED"/>
    <property type="match status" value="1"/>
</dbReference>
<dbReference type="CDD" id="cd03174">
    <property type="entry name" value="DRE_TIM_metallolyase"/>
    <property type="match status" value="1"/>
</dbReference>
<dbReference type="Gene3D" id="3.20.20.70">
    <property type="entry name" value="Aldolase class I"/>
    <property type="match status" value="1"/>
</dbReference>
<dbReference type="PANTHER" id="PTHR10277">
    <property type="entry name" value="HOMOCITRATE SYNTHASE-RELATED"/>
    <property type="match status" value="1"/>
</dbReference>
<accession>A0A2M7XDG8</accession>
<gene>
    <name evidence="3" type="ORF">CO174_01580</name>
</gene>
<dbReference type="InterPro" id="IPR050073">
    <property type="entry name" value="2-IPM_HCS-like"/>
</dbReference>
<dbReference type="InterPro" id="IPR000891">
    <property type="entry name" value="PYR_CT"/>
</dbReference>
<evidence type="ECO:0000313" key="3">
    <source>
        <dbReference type="EMBL" id="PJA45776.1"/>
    </source>
</evidence>
<keyword evidence="1" id="KW-0464">Manganese</keyword>
<dbReference type="InterPro" id="IPR013785">
    <property type="entry name" value="Aldolase_TIM"/>
</dbReference>
<dbReference type="GO" id="GO:0003852">
    <property type="term" value="F:2-isopropylmalate synthase activity"/>
    <property type="evidence" value="ECO:0007669"/>
    <property type="project" value="TreeGrafter"/>
</dbReference>
<dbReference type="AlphaFoldDB" id="A0A2M7XDG8"/>
<sequence>MSGALPLTGIYDWNQSGSASITTPEHPVELNDETLRDGMQAAYVTRPSMDEQVQLLQLMAELGIHTANIGLPGAGGTVYSETLALAQEVSRLRIDIDLNCAGRTLVNDARAIAEISQACGQQVEACLFVGSSPIRMDVQGWNLDRLLGFVRESITFATDEGLPVMFVTEDTTRAAPEDLRALYLTAIECGAARLCLSDTVGHATPPGVHNLVSFIRSVIDESGVKGLKIDWHGHMDRGLGVWNAVAAYQAGANRLHGAALGIGERVGNVPMDQLLINLKLLGYINQDLTSLATYADLASVSTHVPIPPNYPVLGSGAFETGTGVHADAIIKALRRGDRDLADRVYSAVPASWVGREQVICVGHMSGKSNVIWWLEERGIEPTDTLVDTILTAAKAGNRLLTNQEIEEIISAQTT</sequence>
<evidence type="ECO:0000259" key="2">
    <source>
        <dbReference type="PROSITE" id="PS50991"/>
    </source>
</evidence>
<dbReference type="GO" id="GO:0009098">
    <property type="term" value="P:L-leucine biosynthetic process"/>
    <property type="evidence" value="ECO:0007669"/>
    <property type="project" value="TreeGrafter"/>
</dbReference>
<dbReference type="SUPFAM" id="SSF51569">
    <property type="entry name" value="Aldolase"/>
    <property type="match status" value="1"/>
</dbReference>
<dbReference type="EMBL" id="PFWU01000019">
    <property type="protein sequence ID" value="PJA45776.1"/>
    <property type="molecule type" value="Genomic_DNA"/>
</dbReference>
<protein>
    <submittedName>
        <fullName evidence="3">2-isopropylmalate synthase</fullName>
    </submittedName>
</protein>
<dbReference type="Pfam" id="PF00682">
    <property type="entry name" value="HMGL-like"/>
    <property type="match status" value="1"/>
</dbReference>
<feature type="domain" description="Pyruvate carboxyltransferase" evidence="2">
    <location>
        <begin position="28"/>
        <end position="301"/>
    </location>
</feature>
<comment type="caution">
    <text evidence="3">The sequence shown here is derived from an EMBL/GenBank/DDBJ whole genome shotgun (WGS) entry which is preliminary data.</text>
</comment>
<evidence type="ECO:0000256" key="1">
    <source>
        <dbReference type="ARBA" id="ARBA00023211"/>
    </source>
</evidence>
<dbReference type="Proteomes" id="UP000229385">
    <property type="component" value="Unassembled WGS sequence"/>
</dbReference>
<organism evidence="3 4">
    <name type="scientific">Candidatus Uhrbacteria bacterium CG_4_9_14_3_um_filter_50_9</name>
    <dbReference type="NCBI Taxonomy" id="1975035"/>
    <lineage>
        <taxon>Bacteria</taxon>
        <taxon>Candidatus Uhriibacteriota</taxon>
    </lineage>
</organism>
<evidence type="ECO:0000313" key="4">
    <source>
        <dbReference type="Proteomes" id="UP000229385"/>
    </source>
</evidence>
<proteinExistence type="predicted"/>